<proteinExistence type="predicted"/>
<dbReference type="EMBL" id="CP010994">
    <property type="protein sequence ID" value="AMN35070.1"/>
    <property type="molecule type" value="Genomic_DNA"/>
</dbReference>
<accession>A0A127EGK4</accession>
<evidence type="ECO:0000313" key="1">
    <source>
        <dbReference type="EMBL" id="AMN35070.1"/>
    </source>
</evidence>
<reference evidence="1 2" key="1">
    <citation type="journal article" date="2016" name="PLoS ONE">
        <title>Plasmid Characterization and Chromosome Analysis of Two netF+ Clostridium perfringens Isolates Associated with Foal and Canine Necrotizing Enteritis.</title>
        <authorList>
            <person name="Mehdizadeh Gohari I."/>
            <person name="Kropinski A.M."/>
            <person name="Weese S.J."/>
            <person name="Parreira V.R."/>
            <person name="Whitehead A.E."/>
            <person name="Boerlin P."/>
            <person name="Prescott J.F."/>
        </authorList>
    </citation>
    <scope>NUCLEOTIDE SEQUENCE [LARGE SCALE GENOMIC DNA]</scope>
    <source>
        <strain evidence="1 2">JP838</strain>
    </source>
</reference>
<dbReference type="Proteomes" id="UP000070260">
    <property type="component" value="Chromosome"/>
</dbReference>
<protein>
    <submittedName>
        <fullName evidence="1">Uncharacterized protein</fullName>
    </submittedName>
</protein>
<evidence type="ECO:0000313" key="2">
    <source>
        <dbReference type="Proteomes" id="UP000070260"/>
    </source>
</evidence>
<dbReference type="PATRIC" id="fig|1502.177.peg.925"/>
<dbReference type="RefSeq" id="WP_061426848.1">
    <property type="nucleotide sequence ID" value="NZ_CATNZO010000001.1"/>
</dbReference>
<sequence length="203" mass="22839">MKRKLIALSLSISILSGALFTLPIDKNVYANDLKNEGKYQDEIVLLDEEIYLDKEQLELFKQNALVEEKNSLGRSFSSDYNTYVQKSVSKSEAIQIISAYDKVTGMIDNLGFTIGGSTLVASISKSSRYRNAKNFITKYGSWGGNIILVTSFVAYKSIGKFKGEVQNAVYKMNSYDKLLFRVESATNLQDSGMCRYKLVVQKR</sequence>
<gene>
    <name evidence="1" type="ORF">JFP838_04650</name>
</gene>
<dbReference type="AlphaFoldDB" id="A0A127EGK4"/>
<organism evidence="1 2">
    <name type="scientific">Clostridium perfringens</name>
    <dbReference type="NCBI Taxonomy" id="1502"/>
    <lineage>
        <taxon>Bacteria</taxon>
        <taxon>Bacillati</taxon>
        <taxon>Bacillota</taxon>
        <taxon>Clostridia</taxon>
        <taxon>Eubacteriales</taxon>
        <taxon>Clostridiaceae</taxon>
        <taxon>Clostridium</taxon>
    </lineage>
</organism>
<name>A0A127EGK4_CLOPF</name>